<reference evidence="1" key="1">
    <citation type="submission" date="2018-05" db="EMBL/GenBank/DDBJ databases">
        <authorList>
            <person name="Lanie J.A."/>
            <person name="Ng W.-L."/>
            <person name="Kazmierczak K.M."/>
            <person name="Andrzejewski T.M."/>
            <person name="Davidsen T.M."/>
            <person name="Wayne K.J."/>
            <person name="Tettelin H."/>
            <person name="Glass J.I."/>
            <person name="Rusch D."/>
            <person name="Podicherti R."/>
            <person name="Tsui H.-C.T."/>
            <person name="Winkler M.E."/>
        </authorList>
    </citation>
    <scope>NUCLEOTIDE SEQUENCE</scope>
</reference>
<dbReference type="EMBL" id="UINC01218264">
    <property type="protein sequence ID" value="SVE45216.1"/>
    <property type="molecule type" value="Genomic_DNA"/>
</dbReference>
<dbReference type="AlphaFoldDB" id="A0A383DL53"/>
<accession>A0A383DL53</accession>
<name>A0A383DL53_9ZZZZ</name>
<protein>
    <submittedName>
        <fullName evidence="1">Uncharacterized protein</fullName>
    </submittedName>
</protein>
<proteinExistence type="predicted"/>
<sequence>MIQLPSLSYRRAPHTLQAGMPVSVSDRLPATGFQRLAYIRQPKRGIIRAKTRSNQQSIEEIW</sequence>
<organism evidence="1">
    <name type="scientific">marine metagenome</name>
    <dbReference type="NCBI Taxonomy" id="408172"/>
    <lineage>
        <taxon>unclassified sequences</taxon>
        <taxon>metagenomes</taxon>
        <taxon>ecological metagenomes</taxon>
    </lineage>
</organism>
<gene>
    <name evidence="1" type="ORF">METZ01_LOCUS498070</name>
</gene>
<evidence type="ECO:0000313" key="1">
    <source>
        <dbReference type="EMBL" id="SVE45216.1"/>
    </source>
</evidence>